<accession>A0A2W6N9D5</accession>
<dbReference type="Proteomes" id="UP000249204">
    <property type="component" value="Unassembled WGS sequence"/>
</dbReference>
<gene>
    <name evidence="3" type="ORF">DN757_27900</name>
</gene>
<evidence type="ECO:0000313" key="3">
    <source>
        <dbReference type="EMBL" id="PZT52351.1"/>
    </source>
</evidence>
<dbReference type="Pfam" id="PF01609">
    <property type="entry name" value="DDE_Tnp_1"/>
    <property type="match status" value="1"/>
</dbReference>
<dbReference type="RefSeq" id="WP_146259793.1">
    <property type="nucleotide sequence ID" value="NZ_QKWW01000105.1"/>
</dbReference>
<dbReference type="PANTHER" id="PTHR33258:SF1">
    <property type="entry name" value="TRANSPOSASE INSL FOR INSERTION SEQUENCE ELEMENT IS186A-RELATED"/>
    <property type="match status" value="1"/>
</dbReference>
<dbReference type="GO" id="GO:0006313">
    <property type="term" value="P:DNA transposition"/>
    <property type="evidence" value="ECO:0007669"/>
    <property type="project" value="InterPro"/>
</dbReference>
<evidence type="ECO:0000313" key="4">
    <source>
        <dbReference type="Proteomes" id="UP000249204"/>
    </source>
</evidence>
<protein>
    <submittedName>
        <fullName evidence="3">IS4/IS5 family transposase</fullName>
    </submittedName>
</protein>
<proteinExistence type="predicted"/>
<dbReference type="GO" id="GO:0004803">
    <property type="term" value="F:transposase activity"/>
    <property type="evidence" value="ECO:0007669"/>
    <property type="project" value="InterPro"/>
</dbReference>
<feature type="domain" description="Transposase IS4-like" evidence="2">
    <location>
        <begin position="1"/>
        <end position="45"/>
    </location>
</feature>
<dbReference type="PANTHER" id="PTHR33258">
    <property type="entry name" value="TRANSPOSASE INSL FOR INSERTION SEQUENCE ELEMENT IS186A-RELATED"/>
    <property type="match status" value="1"/>
</dbReference>
<dbReference type="InterPro" id="IPR002559">
    <property type="entry name" value="Transposase_11"/>
</dbReference>
<dbReference type="InterPro" id="IPR012337">
    <property type="entry name" value="RNaseH-like_sf"/>
</dbReference>
<organism evidence="3 4">
    <name type="scientific">Paenibacillus silvae</name>
    <dbReference type="NCBI Taxonomy" id="1325358"/>
    <lineage>
        <taxon>Bacteria</taxon>
        <taxon>Bacillati</taxon>
        <taxon>Bacillota</taxon>
        <taxon>Bacilli</taxon>
        <taxon>Bacillales</taxon>
        <taxon>Paenibacillaceae</taxon>
        <taxon>Paenibacillus</taxon>
    </lineage>
</organism>
<name>A0A2W6N9D5_9BACL</name>
<dbReference type="EMBL" id="QKWW01000105">
    <property type="protein sequence ID" value="PZT52351.1"/>
    <property type="molecule type" value="Genomic_DNA"/>
</dbReference>
<dbReference type="AlphaFoldDB" id="A0A2W6N9D5"/>
<reference evidence="3 4" key="1">
    <citation type="submission" date="2018-06" db="EMBL/GenBank/DDBJ databases">
        <title>Isolation of heavy metals resistant Paenibacillus silvae NC2 from Gold-Copper mine in ZiJin, China.</title>
        <authorList>
            <person name="Xu J."/>
            <person name="Mazhar H.S."/>
            <person name="Rensing C."/>
        </authorList>
    </citation>
    <scope>NUCLEOTIDE SEQUENCE [LARGE SCALE GENOMIC DNA]</scope>
    <source>
        <strain evidence="3 4">NC2</strain>
    </source>
</reference>
<sequence>MYKHRWLIELFFKWIKQHLRFVKVISYSPQGIWNQLYLVLIAYALCTLVRLQTATTKTTWDILKLIRIYAHLPWSIMEKALTRKSTQPSKGRQRSPDRCEIPIERKVIIR</sequence>
<comment type="caution">
    <text evidence="3">The sequence shown here is derived from an EMBL/GenBank/DDBJ whole genome shotgun (WGS) entry which is preliminary data.</text>
</comment>
<feature type="region of interest" description="Disordered" evidence="1">
    <location>
        <begin position="83"/>
        <end position="110"/>
    </location>
</feature>
<evidence type="ECO:0000256" key="1">
    <source>
        <dbReference type="SAM" id="MobiDB-lite"/>
    </source>
</evidence>
<dbReference type="SUPFAM" id="SSF53098">
    <property type="entry name" value="Ribonuclease H-like"/>
    <property type="match status" value="1"/>
</dbReference>
<evidence type="ECO:0000259" key="2">
    <source>
        <dbReference type="Pfam" id="PF01609"/>
    </source>
</evidence>
<dbReference type="GO" id="GO:0003677">
    <property type="term" value="F:DNA binding"/>
    <property type="evidence" value="ECO:0007669"/>
    <property type="project" value="InterPro"/>
</dbReference>
<feature type="compositionally biased region" description="Basic and acidic residues" evidence="1">
    <location>
        <begin position="94"/>
        <end position="110"/>
    </location>
</feature>
<feature type="non-terminal residue" evidence="3">
    <location>
        <position position="1"/>
    </location>
</feature>